<evidence type="ECO:0008006" key="3">
    <source>
        <dbReference type="Google" id="ProtNLM"/>
    </source>
</evidence>
<sequence length="451" mass="48756">MLVNEDDGLSFMRKLAFDGRFLRLYQLADGVPFAGREVVFSGTVEQAEVSEKTVSFRLRDRLVELQKDLQPTRYLGTTTSAGKGVEGTENDLKDRPKPLAFGRVFEVPLVQVNAFDGLWQGAQNAIASCEAVYSSGLTLTRVGAAQPDLASLMAVTLTQGQYAVMLSPFIVRIGGKVTGTITADYTEGATAAQRTTAQLVRRILLFAGKVEGVDFLPADIAAFDTVAPAEQGVWCAPEDMQIQAPLYRLLAGVGGFLTTDRLGRFRFGQFRAPTGTPRAIFTEIEILDDGQAIETLATSDEGNGVPTSKVTVTHTQLWQTQDGSAVNGAVDDARRAYLKTATRSAVAEDASVKVRHLLASEITFASLLTNSTDATAEADRQLDLRKVRRDFIQIKVPSAAAVGIDLGDTVMVRVPLLGLDDGKLFVVTRMIEELDSEDDGEIEAVTLELWG</sequence>
<proteinExistence type="predicted"/>
<dbReference type="STRING" id="1166073.SAMN05192530_103450"/>
<dbReference type="AlphaFoldDB" id="A0A1H0H034"/>
<accession>A0A1H0H034</accession>
<reference evidence="1 2" key="1">
    <citation type="submission" date="2016-10" db="EMBL/GenBank/DDBJ databases">
        <authorList>
            <person name="de Groot N.N."/>
        </authorList>
    </citation>
    <scope>NUCLEOTIDE SEQUENCE [LARGE SCALE GENOMIC DNA]</scope>
    <source>
        <strain evidence="2">L7-484,KACC 16230,DSM 25025</strain>
    </source>
</reference>
<dbReference type="EMBL" id="FNIT01000003">
    <property type="protein sequence ID" value="SDO12495.1"/>
    <property type="molecule type" value="Genomic_DNA"/>
</dbReference>
<organism evidence="1 2">
    <name type="scientific">Aureimonas jatrophae</name>
    <dbReference type="NCBI Taxonomy" id="1166073"/>
    <lineage>
        <taxon>Bacteria</taxon>
        <taxon>Pseudomonadati</taxon>
        <taxon>Pseudomonadota</taxon>
        <taxon>Alphaproteobacteria</taxon>
        <taxon>Hyphomicrobiales</taxon>
        <taxon>Aurantimonadaceae</taxon>
        <taxon>Aureimonas</taxon>
    </lineage>
</organism>
<evidence type="ECO:0000313" key="2">
    <source>
        <dbReference type="Proteomes" id="UP000198793"/>
    </source>
</evidence>
<keyword evidence="2" id="KW-1185">Reference proteome</keyword>
<name>A0A1H0H034_9HYPH</name>
<gene>
    <name evidence="1" type="ORF">SAMN05192530_103450</name>
</gene>
<evidence type="ECO:0000313" key="1">
    <source>
        <dbReference type="EMBL" id="SDO12495.1"/>
    </source>
</evidence>
<dbReference type="Proteomes" id="UP000198793">
    <property type="component" value="Unassembled WGS sequence"/>
</dbReference>
<protein>
    <recommendedName>
        <fullName evidence="3">Phage tail protein</fullName>
    </recommendedName>
</protein>